<keyword evidence="2" id="KW-1185">Reference proteome</keyword>
<proteinExistence type="predicted"/>
<gene>
    <name evidence="1" type="ORF">NK662_15930</name>
</gene>
<dbReference type="Proteomes" id="UP001156102">
    <property type="component" value="Unassembled WGS sequence"/>
</dbReference>
<evidence type="ECO:0000313" key="2">
    <source>
        <dbReference type="Proteomes" id="UP001156102"/>
    </source>
</evidence>
<accession>A0AA41X781</accession>
<organism evidence="1 2">
    <name type="scientific">Ectobacillus ponti</name>
    <dbReference type="NCBI Taxonomy" id="2961894"/>
    <lineage>
        <taxon>Bacteria</taxon>
        <taxon>Bacillati</taxon>
        <taxon>Bacillota</taxon>
        <taxon>Bacilli</taxon>
        <taxon>Bacillales</taxon>
        <taxon>Bacillaceae</taxon>
        <taxon>Ectobacillus</taxon>
    </lineage>
</organism>
<dbReference type="AlphaFoldDB" id="A0AA41X781"/>
<dbReference type="EMBL" id="JANCLT010000009">
    <property type="protein sequence ID" value="MCP8970012.1"/>
    <property type="molecule type" value="Genomic_DNA"/>
</dbReference>
<protein>
    <submittedName>
        <fullName evidence="1">Uncharacterized protein</fullName>
    </submittedName>
</protein>
<sequence length="30" mass="3437">MNDDFSSYKLMAPMLSIIRCGVAEKLEQFV</sequence>
<reference evidence="1" key="1">
    <citation type="submission" date="2022-07" db="EMBL/GenBank/DDBJ databases">
        <authorList>
            <person name="Li W.-J."/>
            <person name="Deng Q.-Q."/>
        </authorList>
    </citation>
    <scope>NUCLEOTIDE SEQUENCE</scope>
    <source>
        <strain evidence="1">SYSU M60031</strain>
    </source>
</reference>
<evidence type="ECO:0000313" key="1">
    <source>
        <dbReference type="EMBL" id="MCP8970012.1"/>
    </source>
</evidence>
<name>A0AA41X781_9BACI</name>
<comment type="caution">
    <text evidence="1">The sequence shown here is derived from an EMBL/GenBank/DDBJ whole genome shotgun (WGS) entry which is preliminary data.</text>
</comment>